<dbReference type="AlphaFoldDB" id="A0AAD7CMZ9"/>
<reference evidence="1" key="1">
    <citation type="submission" date="2023-03" db="EMBL/GenBank/DDBJ databases">
        <title>Massive genome expansion in bonnet fungi (Mycena s.s.) driven by repeated elements and novel gene families across ecological guilds.</title>
        <authorList>
            <consortium name="Lawrence Berkeley National Laboratory"/>
            <person name="Harder C.B."/>
            <person name="Miyauchi S."/>
            <person name="Viragh M."/>
            <person name="Kuo A."/>
            <person name="Thoen E."/>
            <person name="Andreopoulos B."/>
            <person name="Lu D."/>
            <person name="Skrede I."/>
            <person name="Drula E."/>
            <person name="Henrissat B."/>
            <person name="Morin E."/>
            <person name="Kohler A."/>
            <person name="Barry K."/>
            <person name="LaButti K."/>
            <person name="Morin E."/>
            <person name="Salamov A."/>
            <person name="Lipzen A."/>
            <person name="Mereny Z."/>
            <person name="Hegedus B."/>
            <person name="Baldrian P."/>
            <person name="Stursova M."/>
            <person name="Weitz H."/>
            <person name="Taylor A."/>
            <person name="Grigoriev I.V."/>
            <person name="Nagy L.G."/>
            <person name="Martin F."/>
            <person name="Kauserud H."/>
        </authorList>
    </citation>
    <scope>NUCLEOTIDE SEQUENCE</scope>
    <source>
        <strain evidence="1">CBHHK067</strain>
    </source>
</reference>
<sequence length="258" mass="28886">MAEIALVPNSDPLITKDPMTEADKLCTVYRWEPKRQMGLRWVSDEAQIHCSSIYIYSPIQTQTPTDWWSGVEHQLCGGIQCLVQNDQDGNPCGRRTGSTYLQLSVVTGCRAVQTSVASCDGLVENWVATAKAQVGVLDGQEQENAAQKFHMVLKLSKEEVEESKELEEAEVKPSLKVSTLGEVRTLTRANPFYNSTCKYGLFLLGENCKRLETPELLTADNRLPERFSKLAYLGRMIIRCYMDGPSSMVLTEHWGSLT</sequence>
<keyword evidence="2" id="KW-1185">Reference proteome</keyword>
<gene>
    <name evidence="1" type="ORF">B0H17DRAFT_1186251</name>
</gene>
<dbReference type="Proteomes" id="UP001221757">
    <property type="component" value="Unassembled WGS sequence"/>
</dbReference>
<comment type="caution">
    <text evidence="1">The sequence shown here is derived from an EMBL/GenBank/DDBJ whole genome shotgun (WGS) entry which is preliminary data.</text>
</comment>
<evidence type="ECO:0000313" key="2">
    <source>
        <dbReference type="Proteomes" id="UP001221757"/>
    </source>
</evidence>
<evidence type="ECO:0000313" key="1">
    <source>
        <dbReference type="EMBL" id="KAJ7654189.1"/>
    </source>
</evidence>
<protein>
    <submittedName>
        <fullName evidence="1">Uncharacterized protein</fullName>
    </submittedName>
</protein>
<organism evidence="1 2">
    <name type="scientific">Mycena rosella</name>
    <name type="common">Pink bonnet</name>
    <name type="synonym">Agaricus rosellus</name>
    <dbReference type="NCBI Taxonomy" id="1033263"/>
    <lineage>
        <taxon>Eukaryota</taxon>
        <taxon>Fungi</taxon>
        <taxon>Dikarya</taxon>
        <taxon>Basidiomycota</taxon>
        <taxon>Agaricomycotina</taxon>
        <taxon>Agaricomycetes</taxon>
        <taxon>Agaricomycetidae</taxon>
        <taxon>Agaricales</taxon>
        <taxon>Marasmiineae</taxon>
        <taxon>Mycenaceae</taxon>
        <taxon>Mycena</taxon>
    </lineage>
</organism>
<name>A0AAD7CMZ9_MYCRO</name>
<accession>A0AAD7CMZ9</accession>
<dbReference type="EMBL" id="JARKIE010000326">
    <property type="protein sequence ID" value="KAJ7654189.1"/>
    <property type="molecule type" value="Genomic_DNA"/>
</dbReference>
<proteinExistence type="predicted"/>